<evidence type="ECO:0000256" key="1">
    <source>
        <dbReference type="ARBA" id="ARBA00010088"/>
    </source>
</evidence>
<dbReference type="AlphaFoldDB" id="A0A1H3SDJ7"/>
<dbReference type="InterPro" id="IPR029058">
    <property type="entry name" value="AB_hydrolase_fold"/>
</dbReference>
<feature type="domain" description="AB hydrolase-1" evidence="5">
    <location>
        <begin position="83"/>
        <end position="260"/>
    </location>
</feature>
<evidence type="ECO:0000313" key="7">
    <source>
        <dbReference type="EMBL" id="SDZ36072.1"/>
    </source>
</evidence>
<evidence type="ECO:0000256" key="3">
    <source>
        <dbReference type="ARBA" id="ARBA00022801"/>
    </source>
</evidence>
<evidence type="ECO:0000259" key="5">
    <source>
        <dbReference type="Pfam" id="PF00561"/>
    </source>
</evidence>
<evidence type="ECO:0000259" key="6">
    <source>
        <dbReference type="Pfam" id="PF08386"/>
    </source>
</evidence>
<dbReference type="Gene3D" id="3.40.50.1820">
    <property type="entry name" value="alpha/beta hydrolase"/>
    <property type="match status" value="1"/>
</dbReference>
<evidence type="ECO:0000313" key="8">
    <source>
        <dbReference type="Proteomes" id="UP000199515"/>
    </source>
</evidence>
<sequence length="461" mass="49828">MKITKLLGAALASLLVVPLVPAVAAASPVKWRLCREVTLHWPADDARTECAMVTVPVDYAKPGGRSVDVAISRIKASGRRDGVVLINPGGPGGPGISLSRSIAESRAGGIGVHHDLIGFDPRGVGFSAAVECPYDWTQPDPSLPAKEKARFVSERDSRALQRCVAADPEFARNLTTANIARDMDRIRLALGEPKIGYYGISWGTMLGAQYRTMFDRNVDKMLLDSVMMPVLDLTRLERDDLTAQENSFHEFAAWIARNDDVYHFGGTGPEVVKALLELRSRFVGKDGLFDGWLTSPRKDWPRSARDLVGAREGAASTMGWEDRHGFSSFQQSAVFCNDSVSTRDFEQVWRNRQALIATLPVAGSHGSDDGRCAGWPFPADPTPFTAGTSPLQLVGHAFEHTTPIAWARDMRARIGGALLTVEDDEHGSLMALPCAVKAVEFFDTGTTSTGSCPGSPIPPAA</sequence>
<dbReference type="Pfam" id="PF00561">
    <property type="entry name" value="Abhydrolase_1"/>
    <property type="match status" value="1"/>
</dbReference>
<reference evidence="7 8" key="1">
    <citation type="submission" date="2016-10" db="EMBL/GenBank/DDBJ databases">
        <authorList>
            <person name="de Groot N.N."/>
        </authorList>
    </citation>
    <scope>NUCLEOTIDE SEQUENCE [LARGE SCALE GENOMIC DNA]</scope>
    <source>
        <strain evidence="7 8">CPCC 202699</strain>
    </source>
</reference>
<dbReference type="PANTHER" id="PTHR43248">
    <property type="entry name" value="2-SUCCINYL-6-HYDROXY-2,4-CYCLOHEXADIENE-1-CARBOXYLATE SYNTHASE"/>
    <property type="match status" value="1"/>
</dbReference>
<keyword evidence="2 4" id="KW-0732">Signal</keyword>
<gene>
    <name evidence="7" type="ORF">SAMN05421504_113145</name>
</gene>
<dbReference type="SUPFAM" id="SSF53474">
    <property type="entry name" value="alpha/beta-Hydrolases"/>
    <property type="match status" value="1"/>
</dbReference>
<feature type="signal peptide" evidence="4">
    <location>
        <begin position="1"/>
        <end position="24"/>
    </location>
</feature>
<dbReference type="STRING" id="589385.SAMN05421504_113145"/>
<organism evidence="7 8">
    <name type="scientific">Amycolatopsis xylanica</name>
    <dbReference type="NCBI Taxonomy" id="589385"/>
    <lineage>
        <taxon>Bacteria</taxon>
        <taxon>Bacillati</taxon>
        <taxon>Actinomycetota</taxon>
        <taxon>Actinomycetes</taxon>
        <taxon>Pseudonocardiales</taxon>
        <taxon>Pseudonocardiaceae</taxon>
        <taxon>Amycolatopsis</taxon>
    </lineage>
</organism>
<dbReference type="GO" id="GO:0016787">
    <property type="term" value="F:hydrolase activity"/>
    <property type="evidence" value="ECO:0007669"/>
    <property type="project" value="UniProtKB-KW"/>
</dbReference>
<keyword evidence="3" id="KW-0378">Hydrolase</keyword>
<protein>
    <submittedName>
        <fullName evidence="7">TAP-like protein</fullName>
    </submittedName>
</protein>
<dbReference type="RefSeq" id="WP_091299033.1">
    <property type="nucleotide sequence ID" value="NZ_FNON01000013.1"/>
</dbReference>
<accession>A0A1H3SDJ7</accession>
<dbReference type="InterPro" id="IPR000073">
    <property type="entry name" value="AB_hydrolase_1"/>
</dbReference>
<feature type="chain" id="PRO_5011479197" evidence="4">
    <location>
        <begin position="25"/>
        <end position="461"/>
    </location>
</feature>
<dbReference type="InterPro" id="IPR051601">
    <property type="entry name" value="Serine_prot/Carboxylest_S33"/>
</dbReference>
<dbReference type="PANTHER" id="PTHR43248:SF29">
    <property type="entry name" value="TRIPEPTIDYL AMINOPEPTIDASE"/>
    <property type="match status" value="1"/>
</dbReference>
<dbReference type="Pfam" id="PF08386">
    <property type="entry name" value="Abhydrolase_4"/>
    <property type="match status" value="1"/>
</dbReference>
<dbReference type="EMBL" id="FNON01000013">
    <property type="protein sequence ID" value="SDZ36072.1"/>
    <property type="molecule type" value="Genomic_DNA"/>
</dbReference>
<keyword evidence="8" id="KW-1185">Reference proteome</keyword>
<evidence type="ECO:0000256" key="4">
    <source>
        <dbReference type="SAM" id="SignalP"/>
    </source>
</evidence>
<proteinExistence type="inferred from homology"/>
<dbReference type="InterPro" id="IPR013595">
    <property type="entry name" value="Pept_S33_TAP-like_C"/>
</dbReference>
<name>A0A1H3SDJ7_9PSEU</name>
<comment type="similarity">
    <text evidence="1">Belongs to the peptidase S33 family.</text>
</comment>
<evidence type="ECO:0000256" key="2">
    <source>
        <dbReference type="ARBA" id="ARBA00022729"/>
    </source>
</evidence>
<dbReference type="Proteomes" id="UP000199515">
    <property type="component" value="Unassembled WGS sequence"/>
</dbReference>
<feature type="domain" description="Peptidase S33 tripeptidyl aminopeptidase-like C-terminal" evidence="6">
    <location>
        <begin position="365"/>
        <end position="447"/>
    </location>
</feature>
<dbReference type="OrthoDB" id="4447445at2"/>